<dbReference type="EMBL" id="LHPF02000002">
    <property type="protein sequence ID" value="PSC75775.1"/>
    <property type="molecule type" value="Genomic_DNA"/>
</dbReference>
<dbReference type="AlphaFoldDB" id="A0A2P6VNY9"/>
<evidence type="ECO:0000256" key="1">
    <source>
        <dbReference type="SAM" id="MobiDB-lite"/>
    </source>
</evidence>
<reference evidence="2 3" key="1">
    <citation type="journal article" date="2018" name="Plant J.">
        <title>Genome sequences of Chlorella sorokiniana UTEX 1602 and Micractinium conductrix SAG 241.80: implications to maltose excretion by a green alga.</title>
        <authorList>
            <person name="Arriola M.B."/>
            <person name="Velmurugan N."/>
            <person name="Zhang Y."/>
            <person name="Plunkett M.H."/>
            <person name="Hondzo H."/>
            <person name="Barney B.M."/>
        </authorList>
    </citation>
    <scope>NUCLEOTIDE SEQUENCE [LARGE SCALE GENOMIC DNA]</scope>
    <source>
        <strain evidence="2 3">SAG 241.80</strain>
    </source>
</reference>
<feature type="compositionally biased region" description="Acidic residues" evidence="1">
    <location>
        <begin position="384"/>
        <end position="400"/>
    </location>
</feature>
<dbReference type="Proteomes" id="UP000239649">
    <property type="component" value="Unassembled WGS sequence"/>
</dbReference>
<organism evidence="2 3">
    <name type="scientific">Micractinium conductrix</name>
    <dbReference type="NCBI Taxonomy" id="554055"/>
    <lineage>
        <taxon>Eukaryota</taxon>
        <taxon>Viridiplantae</taxon>
        <taxon>Chlorophyta</taxon>
        <taxon>core chlorophytes</taxon>
        <taxon>Trebouxiophyceae</taxon>
        <taxon>Chlorellales</taxon>
        <taxon>Chlorellaceae</taxon>
        <taxon>Chlorella clade</taxon>
        <taxon>Micractinium</taxon>
    </lineage>
</organism>
<feature type="compositionally biased region" description="Acidic residues" evidence="1">
    <location>
        <begin position="364"/>
        <end position="377"/>
    </location>
</feature>
<accession>A0A2P6VNY9</accession>
<evidence type="ECO:0000313" key="2">
    <source>
        <dbReference type="EMBL" id="PSC75775.1"/>
    </source>
</evidence>
<sequence>MPGRAQSCPHCPPGEDPKLPPCCGVCIFTTRRCDDLHPGRNRTQAAAKLLVELDPLLADFTPCELFQRIRGRTLWFLGDSQTWNFYYAAECFMREFAPSLRRTPALSPPAENQKLVTRPPPEIPPLCLDLAFGTRVCGIRMYGPLKLRDQVLPQLIKHAPNFSSDVLVFNIGLHFPKPGADGKPPAASALVRGMSLLSAWIRQHRAQLPKIVWMDTPAQHFETHDGSWPGGPVPFKCRPLHAWYKSDPDVLAGGPFNAPLAPLVPRFADGHLRAWNASVPLWEAHWRGECTHWCHPTAYQHWLHLLNGVLRDNGLGNPVGPPSRSTPAEAAAAAAAGAGGSDAGPRDEAAAAAGAEDTAAVGAAEEEEEGGDEEEAAEAAAGADEAEAVEAEAEEDEEAAEAPAGAEDAGAAAPAGAAGDAQQAERDAARWEAAPGSSFRAPHSLCTVDSNGTAFLPPPAAANSTAMPFLFDTSTMPTKEEACSHCPAKENVAVPPCCGVCVFAGRRCEQFYPGEGRSEEAAADLTGRGFNLGGFTPCELFQRIRGRTLWLMGDSQTWNLYYATECFMREFATTLQRRPAVQPHSENEGLITVRGPAPFPPICLELALGTRVCVVRVDSIQVLWQKVLPKLQELLPTFPNDLLVLNFGLHYHPPGADGRPANQSGLYSGLATLAGWRRERRGQLPRFIWMDTPIQHFQTRDGSWPGGKMPYNCSAIEGWLRGEPDVLWGGPFNAPLEPLIPELADAHLRTWNASATLWRSHWPGECSHWCHPSAYQLWILLLNDVLRDNGLGNAGVEVRGSSDGGGAPGGSATGDAG</sequence>
<feature type="compositionally biased region" description="Low complexity" evidence="1">
    <location>
        <begin position="401"/>
        <end position="422"/>
    </location>
</feature>
<dbReference type="OrthoDB" id="511787at2759"/>
<gene>
    <name evidence="2" type="ORF">C2E20_1281</name>
</gene>
<feature type="region of interest" description="Disordered" evidence="1">
    <location>
        <begin position="316"/>
        <end position="441"/>
    </location>
</feature>
<feature type="region of interest" description="Disordered" evidence="1">
    <location>
        <begin position="796"/>
        <end position="817"/>
    </location>
</feature>
<feature type="compositionally biased region" description="Low complexity" evidence="1">
    <location>
        <begin position="350"/>
        <end position="363"/>
    </location>
</feature>
<evidence type="ECO:0000313" key="3">
    <source>
        <dbReference type="Proteomes" id="UP000239649"/>
    </source>
</evidence>
<comment type="caution">
    <text evidence="2">The sequence shown here is derived from an EMBL/GenBank/DDBJ whole genome shotgun (WGS) entry which is preliminary data.</text>
</comment>
<name>A0A2P6VNY9_9CHLO</name>
<keyword evidence="3" id="KW-1185">Reference proteome</keyword>
<protein>
    <submittedName>
        <fullName evidence="2">Uncharacterized protein</fullName>
    </submittedName>
</protein>
<feature type="compositionally biased region" description="Gly residues" evidence="1">
    <location>
        <begin position="802"/>
        <end position="817"/>
    </location>
</feature>
<proteinExistence type="predicted"/>